<protein>
    <recommendedName>
        <fullName evidence="3">DUF4371 domain-containing protein</fullName>
    </recommendedName>
</protein>
<dbReference type="PANTHER" id="PTHR45749:SF33">
    <property type="entry name" value="ZINC FINGER MYM-TYPE PROTEIN 1"/>
    <property type="match status" value="1"/>
</dbReference>
<organism evidence="2">
    <name type="scientific">Perkinsus marinus (strain ATCC 50983 / TXsc)</name>
    <dbReference type="NCBI Taxonomy" id="423536"/>
    <lineage>
        <taxon>Eukaryota</taxon>
        <taxon>Sar</taxon>
        <taxon>Alveolata</taxon>
        <taxon>Perkinsozoa</taxon>
        <taxon>Perkinsea</taxon>
        <taxon>Perkinsida</taxon>
        <taxon>Perkinsidae</taxon>
        <taxon>Perkinsus</taxon>
    </lineage>
</organism>
<dbReference type="PANTHER" id="PTHR45749">
    <property type="match status" value="1"/>
</dbReference>
<dbReference type="Proteomes" id="UP000007800">
    <property type="component" value="Unassembled WGS sequence"/>
</dbReference>
<feature type="non-terminal residue" evidence="1">
    <location>
        <position position="1"/>
    </location>
</feature>
<reference evidence="1 2" key="1">
    <citation type="submission" date="2008-07" db="EMBL/GenBank/DDBJ databases">
        <authorList>
            <person name="El-Sayed N."/>
            <person name="Caler E."/>
            <person name="Inman J."/>
            <person name="Amedeo P."/>
            <person name="Hass B."/>
            <person name="Wortman J."/>
        </authorList>
    </citation>
    <scope>NUCLEOTIDE SEQUENCE [LARGE SCALE GENOMIC DNA]</scope>
    <source>
        <strain evidence="2">ATCC 50983 / TXsc</strain>
    </source>
</reference>
<accession>C5K5R7</accession>
<dbReference type="RefSeq" id="XP_002788381.1">
    <property type="nucleotide sequence ID" value="XM_002788335.1"/>
</dbReference>
<feature type="non-terminal residue" evidence="1">
    <location>
        <position position="95"/>
    </location>
</feature>
<evidence type="ECO:0008006" key="3">
    <source>
        <dbReference type="Google" id="ProtNLM"/>
    </source>
</evidence>
<proteinExistence type="predicted"/>
<gene>
    <name evidence="1" type="ORF">Pmar_PMAR026880</name>
</gene>
<sequence>LDDMSNGNCVGLLEMMAVYDPVLRSHLDALREAQGASRKLAVSSLSPKIQNEFIHVLASCLIEKIKAERASAEFFRIMCDSTPDMARLERHKSFI</sequence>
<evidence type="ECO:0000313" key="1">
    <source>
        <dbReference type="EMBL" id="EER20177.1"/>
    </source>
</evidence>
<dbReference type="AlphaFoldDB" id="C5K5R7"/>
<dbReference type="EMBL" id="GG670722">
    <property type="protein sequence ID" value="EER20177.1"/>
    <property type="molecule type" value="Genomic_DNA"/>
</dbReference>
<dbReference type="InParanoid" id="C5K5R7"/>
<dbReference type="OrthoDB" id="6611207at2759"/>
<name>C5K5R7_PERM5</name>
<evidence type="ECO:0000313" key="2">
    <source>
        <dbReference type="Proteomes" id="UP000007800"/>
    </source>
</evidence>
<keyword evidence="2" id="KW-1185">Reference proteome</keyword>
<dbReference type="GeneID" id="9053691"/>